<keyword evidence="5" id="KW-1185">Reference proteome</keyword>
<dbReference type="InterPro" id="IPR032508">
    <property type="entry name" value="FecR_C"/>
</dbReference>
<dbReference type="PANTHER" id="PTHR30273">
    <property type="entry name" value="PERIPLASMIC SIGNAL SENSOR AND SIGMA FACTOR ACTIVATOR FECR-RELATED"/>
    <property type="match status" value="1"/>
</dbReference>
<name>A0A7L5E6C5_9SPHI</name>
<keyword evidence="1" id="KW-0812">Transmembrane</keyword>
<dbReference type="Pfam" id="PF04773">
    <property type="entry name" value="FecR"/>
    <property type="match status" value="1"/>
</dbReference>
<proteinExistence type="predicted"/>
<dbReference type="InterPro" id="IPR006860">
    <property type="entry name" value="FecR"/>
</dbReference>
<feature type="domain" description="Protein FecR C-terminal" evidence="3">
    <location>
        <begin position="277"/>
        <end position="345"/>
    </location>
</feature>
<evidence type="ECO:0000313" key="5">
    <source>
        <dbReference type="Proteomes" id="UP000503278"/>
    </source>
</evidence>
<evidence type="ECO:0000259" key="3">
    <source>
        <dbReference type="Pfam" id="PF16344"/>
    </source>
</evidence>
<organism evidence="4 5">
    <name type="scientific">Mucilaginibacter robiniae</name>
    <dbReference type="NCBI Taxonomy" id="2728022"/>
    <lineage>
        <taxon>Bacteria</taxon>
        <taxon>Pseudomonadati</taxon>
        <taxon>Bacteroidota</taxon>
        <taxon>Sphingobacteriia</taxon>
        <taxon>Sphingobacteriales</taxon>
        <taxon>Sphingobacteriaceae</taxon>
        <taxon>Mucilaginibacter</taxon>
    </lineage>
</organism>
<evidence type="ECO:0000313" key="4">
    <source>
        <dbReference type="EMBL" id="QJD97927.1"/>
    </source>
</evidence>
<dbReference type="Pfam" id="PF16344">
    <property type="entry name" value="FecR_C"/>
    <property type="match status" value="1"/>
</dbReference>
<accession>A0A7L5E6C5</accession>
<feature type="transmembrane region" description="Helical" evidence="1">
    <location>
        <begin position="86"/>
        <end position="105"/>
    </location>
</feature>
<dbReference type="InterPro" id="IPR012373">
    <property type="entry name" value="Ferrdict_sens_TM"/>
</dbReference>
<gene>
    <name evidence="4" type="ORF">HH214_19605</name>
</gene>
<reference evidence="4 5" key="1">
    <citation type="submission" date="2020-04" db="EMBL/GenBank/DDBJ databases">
        <title>Genome sequencing of novel species.</title>
        <authorList>
            <person name="Heo J."/>
            <person name="Kim S.-J."/>
            <person name="Kim J.-S."/>
            <person name="Hong S.-B."/>
            <person name="Kwon S.-W."/>
        </authorList>
    </citation>
    <scope>NUCLEOTIDE SEQUENCE [LARGE SCALE GENOMIC DNA]</scope>
    <source>
        <strain evidence="4 5">F39-2</strain>
    </source>
</reference>
<dbReference type="RefSeq" id="WP_169610534.1">
    <property type="nucleotide sequence ID" value="NZ_CP051682.1"/>
</dbReference>
<evidence type="ECO:0000259" key="2">
    <source>
        <dbReference type="Pfam" id="PF04773"/>
    </source>
</evidence>
<dbReference type="AlphaFoldDB" id="A0A7L5E6C5"/>
<dbReference type="Proteomes" id="UP000503278">
    <property type="component" value="Chromosome"/>
</dbReference>
<dbReference type="Gene3D" id="3.55.50.30">
    <property type="match status" value="1"/>
</dbReference>
<sequence length="346" mass="39449">MSENRILELLARKMAGEATITELSELENLLKQYPDGLYYEELIRQLWMNKSAKDDTDAAYLLHTLKHPEIMQSDPTKHAGWSRQKMLVSALLMLAIIVVSVIYIYQSNSTASGTTEIFADKGIHKKVVLPDGTRVWLNCNSKINFSNQLNTDAVRRVQLVGEAYFDVTKNKHRPFVITTKKFSVQVLGTAFNIKAYPDDAVSEAALIRGSIELTTSGSQQQKILLKPNEKLTLADNSPESSAHVHGSKTMRLAIQSIKPIEIRSKQYIEETSWMDNKLVFKNESFAQLKPRLERWYNVTINVQNATVNKYHFTGIFQSETIDQALKAMQLIKPFKYELKYDEITIN</sequence>
<dbReference type="GO" id="GO:0016989">
    <property type="term" value="F:sigma factor antagonist activity"/>
    <property type="evidence" value="ECO:0007669"/>
    <property type="project" value="TreeGrafter"/>
</dbReference>
<dbReference type="KEGG" id="mrob:HH214_19605"/>
<keyword evidence="1" id="KW-0472">Membrane</keyword>
<dbReference type="PIRSF" id="PIRSF018266">
    <property type="entry name" value="FecR"/>
    <property type="match status" value="1"/>
</dbReference>
<dbReference type="Gene3D" id="2.60.120.1440">
    <property type="match status" value="1"/>
</dbReference>
<keyword evidence="1" id="KW-1133">Transmembrane helix</keyword>
<feature type="domain" description="FecR protein" evidence="2">
    <location>
        <begin position="120"/>
        <end position="212"/>
    </location>
</feature>
<dbReference type="PANTHER" id="PTHR30273:SF2">
    <property type="entry name" value="PROTEIN FECR"/>
    <property type="match status" value="1"/>
</dbReference>
<protein>
    <submittedName>
        <fullName evidence="4">DUF4974 domain-containing protein</fullName>
    </submittedName>
</protein>
<dbReference type="EMBL" id="CP051682">
    <property type="protein sequence ID" value="QJD97927.1"/>
    <property type="molecule type" value="Genomic_DNA"/>
</dbReference>
<evidence type="ECO:0000256" key="1">
    <source>
        <dbReference type="SAM" id="Phobius"/>
    </source>
</evidence>